<dbReference type="CDD" id="cd06171">
    <property type="entry name" value="Sigma70_r4"/>
    <property type="match status" value="1"/>
</dbReference>
<dbReference type="InterPro" id="IPR013325">
    <property type="entry name" value="RNA_pol_sigma_r2"/>
</dbReference>
<comment type="caution">
    <text evidence="8">The sequence shown here is derived from an EMBL/GenBank/DDBJ whole genome shotgun (WGS) entry which is preliminary data.</text>
</comment>
<name>A0A5M3W311_9ACTN</name>
<dbReference type="Proteomes" id="UP000334990">
    <property type="component" value="Unassembled WGS sequence"/>
</dbReference>
<organism evidence="8 9">
    <name type="scientific">Acrocarpospora corrugata</name>
    <dbReference type="NCBI Taxonomy" id="35763"/>
    <lineage>
        <taxon>Bacteria</taxon>
        <taxon>Bacillati</taxon>
        <taxon>Actinomycetota</taxon>
        <taxon>Actinomycetes</taxon>
        <taxon>Streptosporangiales</taxon>
        <taxon>Streptosporangiaceae</taxon>
        <taxon>Acrocarpospora</taxon>
    </lineage>
</organism>
<feature type="compositionally biased region" description="Polar residues" evidence="5">
    <location>
        <begin position="194"/>
        <end position="210"/>
    </location>
</feature>
<dbReference type="InterPro" id="IPR013324">
    <property type="entry name" value="RNA_pol_sigma_r3/r4-like"/>
</dbReference>
<gene>
    <name evidence="8" type="ORF">Acor_51820</name>
</gene>
<dbReference type="InterPro" id="IPR036388">
    <property type="entry name" value="WH-like_DNA-bd_sf"/>
</dbReference>
<keyword evidence="9" id="KW-1185">Reference proteome</keyword>
<keyword evidence="4" id="KW-0804">Transcription</keyword>
<dbReference type="Pfam" id="PF04542">
    <property type="entry name" value="Sigma70_r2"/>
    <property type="match status" value="1"/>
</dbReference>
<keyword evidence="3" id="KW-0731">Sigma factor</keyword>
<accession>A0A5M3W311</accession>
<dbReference type="GO" id="GO:0016987">
    <property type="term" value="F:sigma factor activity"/>
    <property type="evidence" value="ECO:0007669"/>
    <property type="project" value="UniProtKB-KW"/>
</dbReference>
<dbReference type="Gene3D" id="1.10.10.10">
    <property type="entry name" value="Winged helix-like DNA-binding domain superfamily/Winged helix DNA-binding domain"/>
    <property type="match status" value="1"/>
</dbReference>
<dbReference type="InterPro" id="IPR014284">
    <property type="entry name" value="RNA_pol_sigma-70_dom"/>
</dbReference>
<evidence type="ECO:0000256" key="3">
    <source>
        <dbReference type="ARBA" id="ARBA00023082"/>
    </source>
</evidence>
<dbReference type="InterPro" id="IPR013249">
    <property type="entry name" value="RNA_pol_sigma70_r4_t2"/>
</dbReference>
<dbReference type="NCBIfam" id="TIGR02937">
    <property type="entry name" value="sigma70-ECF"/>
    <property type="match status" value="1"/>
</dbReference>
<evidence type="ECO:0000259" key="7">
    <source>
        <dbReference type="Pfam" id="PF08281"/>
    </source>
</evidence>
<keyword evidence="2" id="KW-0805">Transcription regulation</keyword>
<dbReference type="SUPFAM" id="SSF88659">
    <property type="entry name" value="Sigma3 and sigma4 domains of RNA polymerase sigma factors"/>
    <property type="match status" value="1"/>
</dbReference>
<evidence type="ECO:0008006" key="10">
    <source>
        <dbReference type="Google" id="ProtNLM"/>
    </source>
</evidence>
<dbReference type="PANTHER" id="PTHR43133">
    <property type="entry name" value="RNA POLYMERASE ECF-TYPE SIGMA FACTO"/>
    <property type="match status" value="1"/>
</dbReference>
<dbReference type="GO" id="GO:0003677">
    <property type="term" value="F:DNA binding"/>
    <property type="evidence" value="ECO:0007669"/>
    <property type="project" value="InterPro"/>
</dbReference>
<evidence type="ECO:0000256" key="5">
    <source>
        <dbReference type="SAM" id="MobiDB-lite"/>
    </source>
</evidence>
<dbReference type="GO" id="GO:0006352">
    <property type="term" value="P:DNA-templated transcription initiation"/>
    <property type="evidence" value="ECO:0007669"/>
    <property type="project" value="InterPro"/>
</dbReference>
<dbReference type="PANTHER" id="PTHR43133:SF25">
    <property type="entry name" value="RNA POLYMERASE SIGMA FACTOR RFAY-RELATED"/>
    <property type="match status" value="1"/>
</dbReference>
<protein>
    <recommendedName>
        <fullName evidence="10">DNA-directed RNA polymerase sigma-70 factor</fullName>
    </recommendedName>
</protein>
<feature type="domain" description="RNA polymerase sigma factor 70 region 4 type 2" evidence="7">
    <location>
        <begin position="124"/>
        <end position="175"/>
    </location>
</feature>
<evidence type="ECO:0000313" key="8">
    <source>
        <dbReference type="EMBL" id="GES03116.1"/>
    </source>
</evidence>
<dbReference type="InterPro" id="IPR039425">
    <property type="entry name" value="RNA_pol_sigma-70-like"/>
</dbReference>
<feature type="domain" description="RNA polymerase sigma-70 region 2" evidence="6">
    <location>
        <begin position="25"/>
        <end position="91"/>
    </location>
</feature>
<dbReference type="InterPro" id="IPR007627">
    <property type="entry name" value="RNA_pol_sigma70_r2"/>
</dbReference>
<dbReference type="Gene3D" id="1.10.1740.10">
    <property type="match status" value="1"/>
</dbReference>
<dbReference type="AlphaFoldDB" id="A0A5M3W311"/>
<evidence type="ECO:0000259" key="6">
    <source>
        <dbReference type="Pfam" id="PF04542"/>
    </source>
</evidence>
<reference evidence="8 9" key="1">
    <citation type="submission" date="2019-10" db="EMBL/GenBank/DDBJ databases">
        <title>Whole genome shotgun sequence of Acrocarpospora corrugata NBRC 13972.</title>
        <authorList>
            <person name="Ichikawa N."/>
            <person name="Kimura A."/>
            <person name="Kitahashi Y."/>
            <person name="Komaki H."/>
            <person name="Oguchi A."/>
        </authorList>
    </citation>
    <scope>NUCLEOTIDE SEQUENCE [LARGE SCALE GENOMIC DNA]</scope>
    <source>
        <strain evidence="8 9">NBRC 13972</strain>
    </source>
</reference>
<dbReference type="OrthoDB" id="5518337at2"/>
<evidence type="ECO:0000256" key="1">
    <source>
        <dbReference type="ARBA" id="ARBA00010641"/>
    </source>
</evidence>
<evidence type="ECO:0000256" key="4">
    <source>
        <dbReference type="ARBA" id="ARBA00023163"/>
    </source>
</evidence>
<comment type="similarity">
    <text evidence="1">Belongs to the sigma-70 factor family. ECF subfamily.</text>
</comment>
<feature type="region of interest" description="Disordered" evidence="5">
    <location>
        <begin position="176"/>
        <end position="211"/>
    </location>
</feature>
<dbReference type="EMBL" id="BLAD01000065">
    <property type="protein sequence ID" value="GES03116.1"/>
    <property type="molecule type" value="Genomic_DNA"/>
</dbReference>
<proteinExistence type="inferred from homology"/>
<evidence type="ECO:0000313" key="9">
    <source>
        <dbReference type="Proteomes" id="UP000334990"/>
    </source>
</evidence>
<dbReference type="SUPFAM" id="SSF88946">
    <property type="entry name" value="Sigma2 domain of RNA polymerase sigma factors"/>
    <property type="match status" value="1"/>
</dbReference>
<evidence type="ECO:0000256" key="2">
    <source>
        <dbReference type="ARBA" id="ARBA00023015"/>
    </source>
</evidence>
<dbReference type="Pfam" id="PF08281">
    <property type="entry name" value="Sigma70_r4_2"/>
    <property type="match status" value="1"/>
</dbReference>
<sequence length="239" mass="26427">MIIHTPDDAEVIDRARRDPAAFSVLFDRHAPALHRYVTRRLGDSPADDVVAETFLAAFRRLRHYDTAHRDAPPWLYGIAANLIGKHRRAEVRAYLALARTGTDEVAGSYADRVEARVSASAVHRELAEALAVLSPEDREVLLMIAWADFCYAEVAQALGIPVGTVRSRLHRARRKTRAALGGADPSAIQEEESWSSNQAMRRPSSRSTGPAMTVHTRLCAVGRGRWSSTSTCRTRTTTT</sequence>
<dbReference type="RefSeq" id="WP_155339300.1">
    <property type="nucleotide sequence ID" value="NZ_BAAABN010000053.1"/>
</dbReference>